<keyword evidence="2" id="KW-0238">DNA-binding</keyword>
<dbReference type="InterPro" id="IPR036390">
    <property type="entry name" value="WH_DNA-bd_sf"/>
</dbReference>
<dbReference type="AlphaFoldDB" id="A0A2Z5FZH7"/>
<sequence length="178" mass="19261">MNPKQNDSDRVAFLLSQLGARAAQEFTRLLTPLDLAPADAGILRLVARSEGISQQALAVALNMHASRLVALIDDLESRGLLVREVHATDRRLYSLALTAKGKETLLSIREVADEHNRLMCAALTRAETVTLQTLLSKIADQMGLAAGVHPGYRSMSGKPSATRRPAGSPLKSRKSKLK</sequence>
<dbReference type="InterPro" id="IPR036388">
    <property type="entry name" value="WH-like_DNA-bd_sf"/>
</dbReference>
<dbReference type="InterPro" id="IPR000835">
    <property type="entry name" value="HTH_MarR-typ"/>
</dbReference>
<dbReference type="EMBL" id="CP030840">
    <property type="protein sequence ID" value="AXC12323.1"/>
    <property type="molecule type" value="Genomic_DNA"/>
</dbReference>
<evidence type="ECO:0000256" key="2">
    <source>
        <dbReference type="ARBA" id="ARBA00023125"/>
    </source>
</evidence>
<dbReference type="Pfam" id="PF12802">
    <property type="entry name" value="MarR_2"/>
    <property type="match status" value="1"/>
</dbReference>
<dbReference type="Proteomes" id="UP000253606">
    <property type="component" value="Chromosome"/>
</dbReference>
<evidence type="ECO:0000313" key="7">
    <source>
        <dbReference type="Proteomes" id="UP000253606"/>
    </source>
</evidence>
<name>A0A2Z5FZH7_9BACT</name>
<evidence type="ECO:0000256" key="4">
    <source>
        <dbReference type="SAM" id="MobiDB-lite"/>
    </source>
</evidence>
<dbReference type="InterPro" id="IPR039422">
    <property type="entry name" value="MarR/SlyA-like"/>
</dbReference>
<dbReference type="PRINTS" id="PR00598">
    <property type="entry name" value="HTHMARR"/>
</dbReference>
<feature type="region of interest" description="Disordered" evidence="4">
    <location>
        <begin position="150"/>
        <end position="178"/>
    </location>
</feature>
<proteinExistence type="predicted"/>
<dbReference type="SUPFAM" id="SSF46785">
    <property type="entry name" value="Winged helix' DNA-binding domain"/>
    <property type="match status" value="1"/>
</dbReference>
<dbReference type="SMART" id="SM00347">
    <property type="entry name" value="HTH_MARR"/>
    <property type="match status" value="1"/>
</dbReference>
<organism evidence="6 7">
    <name type="scientific">Acidisarcina polymorpha</name>
    <dbReference type="NCBI Taxonomy" id="2211140"/>
    <lineage>
        <taxon>Bacteria</taxon>
        <taxon>Pseudomonadati</taxon>
        <taxon>Acidobacteriota</taxon>
        <taxon>Terriglobia</taxon>
        <taxon>Terriglobales</taxon>
        <taxon>Acidobacteriaceae</taxon>
        <taxon>Acidisarcina</taxon>
    </lineage>
</organism>
<dbReference type="RefSeq" id="WP_114207566.1">
    <property type="nucleotide sequence ID" value="NZ_CP030840.1"/>
</dbReference>
<dbReference type="OrthoDB" id="121669at2"/>
<feature type="domain" description="HTH marR-type" evidence="5">
    <location>
        <begin position="8"/>
        <end position="140"/>
    </location>
</feature>
<gene>
    <name evidence="6" type="ORF">ACPOL_3021</name>
</gene>
<dbReference type="PANTHER" id="PTHR33164:SF64">
    <property type="entry name" value="TRANSCRIPTIONAL REGULATOR SLYA"/>
    <property type="match status" value="1"/>
</dbReference>
<dbReference type="GO" id="GO:0003700">
    <property type="term" value="F:DNA-binding transcription factor activity"/>
    <property type="evidence" value="ECO:0007669"/>
    <property type="project" value="InterPro"/>
</dbReference>
<dbReference type="KEGG" id="abas:ACPOL_3021"/>
<dbReference type="GO" id="GO:0006950">
    <property type="term" value="P:response to stress"/>
    <property type="evidence" value="ECO:0007669"/>
    <property type="project" value="TreeGrafter"/>
</dbReference>
<evidence type="ECO:0000256" key="1">
    <source>
        <dbReference type="ARBA" id="ARBA00023015"/>
    </source>
</evidence>
<keyword evidence="7" id="KW-1185">Reference proteome</keyword>
<accession>A0A2Z5FZH7</accession>
<keyword evidence="3" id="KW-0804">Transcription</keyword>
<protein>
    <submittedName>
        <fullName evidence="6">Transcriptional regulator, MarR family</fullName>
    </submittedName>
</protein>
<evidence type="ECO:0000259" key="5">
    <source>
        <dbReference type="PROSITE" id="PS50995"/>
    </source>
</evidence>
<dbReference type="PROSITE" id="PS50995">
    <property type="entry name" value="HTH_MARR_2"/>
    <property type="match status" value="1"/>
</dbReference>
<evidence type="ECO:0000313" key="6">
    <source>
        <dbReference type="EMBL" id="AXC12323.1"/>
    </source>
</evidence>
<dbReference type="Gene3D" id="1.10.10.10">
    <property type="entry name" value="Winged helix-like DNA-binding domain superfamily/Winged helix DNA-binding domain"/>
    <property type="match status" value="1"/>
</dbReference>
<evidence type="ECO:0000256" key="3">
    <source>
        <dbReference type="ARBA" id="ARBA00023163"/>
    </source>
</evidence>
<keyword evidence="1" id="KW-0805">Transcription regulation</keyword>
<reference evidence="6 7" key="1">
    <citation type="journal article" date="2018" name="Front. Microbiol.">
        <title>Hydrolytic Capabilities as a Key to Environmental Success: Chitinolytic and Cellulolytic Acidobacteria From Acidic Sub-arctic Soils and Boreal Peatlands.</title>
        <authorList>
            <person name="Belova S.E."/>
            <person name="Ravin N.V."/>
            <person name="Pankratov T.A."/>
            <person name="Rakitin A.L."/>
            <person name="Ivanova A.A."/>
            <person name="Beletsky A.V."/>
            <person name="Mardanov A.V."/>
            <person name="Sinninghe Damste J.S."/>
            <person name="Dedysh S.N."/>
        </authorList>
    </citation>
    <scope>NUCLEOTIDE SEQUENCE [LARGE SCALE GENOMIC DNA]</scope>
    <source>
        <strain evidence="6 7">SBC82</strain>
    </source>
</reference>
<dbReference type="PANTHER" id="PTHR33164">
    <property type="entry name" value="TRANSCRIPTIONAL REGULATOR, MARR FAMILY"/>
    <property type="match status" value="1"/>
</dbReference>
<dbReference type="GO" id="GO:0003677">
    <property type="term" value="F:DNA binding"/>
    <property type="evidence" value="ECO:0007669"/>
    <property type="project" value="UniProtKB-KW"/>
</dbReference>